<gene>
    <name evidence="4" type="primary">FAM210B</name>
    <name evidence="4" type="ORF">AMEX_G7901</name>
</gene>
<dbReference type="OrthoDB" id="426386at2759"/>
<evidence type="ECO:0000313" key="4">
    <source>
        <dbReference type="EMBL" id="KAG9277854.1"/>
    </source>
</evidence>
<accession>A0A8B9GW09</accession>
<reference evidence="4 7" key="1">
    <citation type="submission" date="2021-07" db="EMBL/GenBank/DDBJ databases">
        <authorList>
            <person name="Imarazene B."/>
            <person name="Zahm M."/>
            <person name="Klopp C."/>
            <person name="Cabau C."/>
            <person name="Beille S."/>
            <person name="Jouanno E."/>
            <person name="Castinel A."/>
            <person name="Lluch J."/>
            <person name="Gil L."/>
            <person name="Kuchtly C."/>
            <person name="Lopez Roques C."/>
            <person name="Donnadieu C."/>
            <person name="Parrinello H."/>
            <person name="Journot L."/>
            <person name="Du K."/>
            <person name="Schartl M."/>
            <person name="Retaux S."/>
            <person name="Guiguen Y."/>
        </authorList>
    </citation>
    <scope>NUCLEOTIDE SEQUENCE [LARGE SCALE GENOMIC DNA]</scope>
    <source>
        <strain evidence="4">Pach_M1</strain>
        <tissue evidence="4">Testis</tissue>
    </source>
</reference>
<feature type="transmembrane region" description="Helical" evidence="2">
    <location>
        <begin position="189"/>
        <end position="212"/>
    </location>
</feature>
<feature type="region of interest" description="Disordered" evidence="1">
    <location>
        <begin position="140"/>
        <end position="172"/>
    </location>
</feature>
<dbReference type="InterPro" id="IPR009688">
    <property type="entry name" value="FAM210A/B-like_dom"/>
</dbReference>
<feature type="compositionally biased region" description="Polar residues" evidence="1">
    <location>
        <begin position="149"/>
        <end position="162"/>
    </location>
</feature>
<evidence type="ECO:0000256" key="1">
    <source>
        <dbReference type="SAM" id="MobiDB-lite"/>
    </source>
</evidence>
<dbReference type="CTD" id="116151"/>
<dbReference type="PANTHER" id="PTHR21377">
    <property type="entry name" value="PROTEIN FAM210B, MITOCHONDRIAL"/>
    <property type="match status" value="1"/>
</dbReference>
<dbReference type="EMBL" id="JAICCE010000005">
    <property type="protein sequence ID" value="KAG9277854.1"/>
    <property type="molecule type" value="Genomic_DNA"/>
</dbReference>
<keyword evidence="2" id="KW-1133">Transmembrane helix</keyword>
<proteinExistence type="predicted"/>
<organism evidence="5 6">
    <name type="scientific">Astyanax mexicanus</name>
    <name type="common">Blind cave fish</name>
    <name type="synonym">Astyanax fasciatus mexicanus</name>
    <dbReference type="NCBI Taxonomy" id="7994"/>
    <lineage>
        <taxon>Eukaryota</taxon>
        <taxon>Metazoa</taxon>
        <taxon>Chordata</taxon>
        <taxon>Craniata</taxon>
        <taxon>Vertebrata</taxon>
        <taxon>Euteleostomi</taxon>
        <taxon>Actinopterygii</taxon>
        <taxon>Neopterygii</taxon>
        <taxon>Teleostei</taxon>
        <taxon>Ostariophysi</taxon>
        <taxon>Characiformes</taxon>
        <taxon>Characoidei</taxon>
        <taxon>Acestrorhamphidae</taxon>
        <taxon>Acestrorhamphinae</taxon>
        <taxon>Astyanax</taxon>
    </lineage>
</organism>
<protein>
    <submittedName>
        <fullName evidence="5">Family with sequence similarity 210 member B</fullName>
    </submittedName>
    <submittedName>
        <fullName evidence="4">Protein FAM210B</fullName>
    </submittedName>
</protein>
<dbReference type="InterPro" id="IPR045866">
    <property type="entry name" value="FAM210A/B-like"/>
</dbReference>
<dbReference type="GeneID" id="103031910"/>
<evidence type="ECO:0000313" key="6">
    <source>
        <dbReference type="Proteomes" id="UP000694621"/>
    </source>
</evidence>
<dbReference type="AlphaFoldDB" id="A0A8B9GW09"/>
<evidence type="ECO:0000256" key="2">
    <source>
        <dbReference type="SAM" id="Phobius"/>
    </source>
</evidence>
<feature type="domain" description="DUF1279" evidence="3">
    <location>
        <begin position="181"/>
        <end position="267"/>
    </location>
</feature>
<dbReference type="Proteomes" id="UP000752171">
    <property type="component" value="Unassembled WGS sequence"/>
</dbReference>
<dbReference type="PANTHER" id="PTHR21377:SF0">
    <property type="entry name" value="PROTEIN FAM210B, MITOCHONDRIAL"/>
    <property type="match status" value="1"/>
</dbReference>
<evidence type="ECO:0000313" key="7">
    <source>
        <dbReference type="Proteomes" id="UP000752171"/>
    </source>
</evidence>
<sequence length="285" mass="30457">MFLCRRATGLGCKYRWNFAGAAEVGINPPAALCGAGTLQGRLGSAGGLDTCLNRRYTLFPAAKALVDGLCGRMESELGGGMLLQTRSFSMFPSVSVSATAPPQFSSSRFPGINISINTTFNACLCAPEYRILSRASSTSQKEANMEKNAPTTEVNQIKTTDIPQGEKEEPVPDKKLNKTAQLKKVFKEYGAVGVSFHIGISLISLGIFYLAVSSGINMTALLCKLGFSESVVQSKLAAGTSTFVLAYAVHKLFAPLRISITLVSVPLIVRHLRRTGLFKPPPSSL</sequence>
<keyword evidence="2" id="KW-0472">Membrane</keyword>
<evidence type="ECO:0000259" key="3">
    <source>
        <dbReference type="Pfam" id="PF06916"/>
    </source>
</evidence>
<reference evidence="5" key="2">
    <citation type="submission" date="2025-05" db="UniProtKB">
        <authorList>
            <consortium name="Ensembl"/>
        </authorList>
    </citation>
    <scope>IDENTIFICATION</scope>
</reference>
<dbReference type="Ensembl" id="ENSAMXT00005005380.1">
    <property type="protein sequence ID" value="ENSAMXP00005004706.1"/>
    <property type="gene ID" value="ENSAMXG00005002935.1"/>
</dbReference>
<evidence type="ECO:0000313" key="5">
    <source>
        <dbReference type="Ensembl" id="ENSAMXP00005004706.1"/>
    </source>
</evidence>
<dbReference type="KEGG" id="amex:103031910"/>
<name>A0A8B9GW09_ASTMX</name>
<dbReference type="Proteomes" id="UP000694621">
    <property type="component" value="Unplaced"/>
</dbReference>
<dbReference type="Pfam" id="PF06916">
    <property type="entry name" value="FAM210A-B_dom"/>
    <property type="match status" value="1"/>
</dbReference>
<dbReference type="GO" id="GO:0005739">
    <property type="term" value="C:mitochondrion"/>
    <property type="evidence" value="ECO:0007669"/>
    <property type="project" value="TreeGrafter"/>
</dbReference>
<feature type="transmembrane region" description="Helical" evidence="2">
    <location>
        <begin position="252"/>
        <end position="269"/>
    </location>
</feature>
<keyword evidence="2" id="KW-0812">Transmembrane</keyword>